<evidence type="ECO:0000256" key="1">
    <source>
        <dbReference type="ARBA" id="ARBA00001974"/>
    </source>
</evidence>
<dbReference type="Pfam" id="PF01565">
    <property type="entry name" value="FAD_binding_4"/>
    <property type="match status" value="1"/>
</dbReference>
<evidence type="ECO:0000256" key="3">
    <source>
        <dbReference type="ARBA" id="ARBA00022630"/>
    </source>
</evidence>
<evidence type="ECO:0000259" key="7">
    <source>
        <dbReference type="PROSITE" id="PS51387"/>
    </source>
</evidence>
<gene>
    <name evidence="8" type="ORF">SUNI508_12206</name>
</gene>
<reference evidence="8 9" key="1">
    <citation type="journal article" date="2024" name="J. Plant Pathol.">
        <title>Sequence and assembly of the genome of Seiridium unicorne, isolate CBS 538.82, causal agent of cypress canker disease.</title>
        <authorList>
            <person name="Scali E."/>
            <person name="Rocca G.D."/>
            <person name="Danti R."/>
            <person name="Garbelotto M."/>
            <person name="Barberini S."/>
            <person name="Baroncelli R."/>
            <person name="Emiliani G."/>
        </authorList>
    </citation>
    <scope>NUCLEOTIDE SEQUENCE [LARGE SCALE GENOMIC DNA]</scope>
    <source>
        <strain evidence="8 9">BM-138-508</strain>
    </source>
</reference>
<dbReference type="PANTHER" id="PTHR42973:SF9">
    <property type="entry name" value="FAD-BINDING PCMH-TYPE DOMAIN-CONTAINING PROTEIN-RELATED"/>
    <property type="match status" value="1"/>
</dbReference>
<dbReference type="EMBL" id="JARVKF010000445">
    <property type="protein sequence ID" value="KAK9413011.1"/>
    <property type="molecule type" value="Genomic_DNA"/>
</dbReference>
<dbReference type="PANTHER" id="PTHR42973">
    <property type="entry name" value="BINDING OXIDOREDUCTASE, PUTATIVE (AFU_ORTHOLOGUE AFUA_1G17690)-RELATED"/>
    <property type="match status" value="1"/>
</dbReference>
<keyword evidence="6" id="KW-1133">Transmembrane helix</keyword>
<sequence length="505" mass="55455">MLYCASKMDCIVRFFPKLVSIALYILVVQSYGYLNITDELGPLLSSEAEIVFPGSVEFLAATDRDNEQDPPTFSVVVEVATESDVQETVRYANRHEIAFLATTGLHGGTTTLGKLQQGINIRMRKMNCTSIAADGYSATFGGGILGLEVKNDLWAVAKETVTGSCECVSLVGPLLGGGYGYLQGFYGLISDNLISARLVLGNGDAISVSAKEKPDLFWALQGAGHNFGIITQVETRIYDVPSDNWAYAQFIFTHDKVEDVFAQLNNWTMDGTKYMPVEFINKNIFARIPPIDADNAVIICNIFHRGTSVVPARYTAPLLAIGPVTTAENVTDYPGLAVIDGTNMDNTVCQQHDAANMMFPVSVKSYNIQAQRTTFDAFNAFTADSTFSNSAVLFEAYSTEAVKSVKSESSAFPHRADNILITPVISYAVNKTLDDKSIEFGNGLRQALHAADRSTELHAYVNYAHGDETLQEVYGFEAWRLARLQTLKEKYDPRNRFGFYAPIHA</sequence>
<keyword evidence="4" id="KW-0274">FAD</keyword>
<evidence type="ECO:0000256" key="5">
    <source>
        <dbReference type="ARBA" id="ARBA00023002"/>
    </source>
</evidence>
<comment type="similarity">
    <text evidence="2">Belongs to the oxygen-dependent FAD-linked oxidoreductase family.</text>
</comment>
<keyword evidence="6" id="KW-0472">Membrane</keyword>
<keyword evidence="3" id="KW-0285">Flavoprotein</keyword>
<feature type="domain" description="FAD-binding PCMH-type" evidence="7">
    <location>
        <begin position="68"/>
        <end position="240"/>
    </location>
</feature>
<comment type="cofactor">
    <cofactor evidence="1">
        <name>FAD</name>
        <dbReference type="ChEBI" id="CHEBI:57692"/>
    </cofactor>
</comment>
<dbReference type="InterPro" id="IPR006094">
    <property type="entry name" value="Oxid_FAD_bind_N"/>
</dbReference>
<dbReference type="InterPro" id="IPR016166">
    <property type="entry name" value="FAD-bd_PCMH"/>
</dbReference>
<dbReference type="PROSITE" id="PS51387">
    <property type="entry name" value="FAD_PCMH"/>
    <property type="match status" value="1"/>
</dbReference>
<comment type="caution">
    <text evidence="8">The sequence shown here is derived from an EMBL/GenBank/DDBJ whole genome shotgun (WGS) entry which is preliminary data.</text>
</comment>
<protein>
    <submittedName>
        <fullName evidence="8">FAD-binding PCMH-type domain-containing protein</fullName>
    </submittedName>
</protein>
<feature type="transmembrane region" description="Helical" evidence="6">
    <location>
        <begin position="12"/>
        <end position="34"/>
    </location>
</feature>
<evidence type="ECO:0000313" key="8">
    <source>
        <dbReference type="EMBL" id="KAK9413011.1"/>
    </source>
</evidence>
<dbReference type="SUPFAM" id="SSF56176">
    <property type="entry name" value="FAD-binding/transporter-associated domain-like"/>
    <property type="match status" value="1"/>
</dbReference>
<evidence type="ECO:0000313" key="9">
    <source>
        <dbReference type="Proteomes" id="UP001408356"/>
    </source>
</evidence>
<proteinExistence type="inferred from homology"/>
<name>A0ABR2UEQ6_9PEZI</name>
<dbReference type="Gene3D" id="3.40.462.20">
    <property type="match status" value="1"/>
</dbReference>
<dbReference type="Pfam" id="PF08031">
    <property type="entry name" value="BBE"/>
    <property type="match status" value="1"/>
</dbReference>
<dbReference type="InterPro" id="IPR036318">
    <property type="entry name" value="FAD-bd_PCMH-like_sf"/>
</dbReference>
<dbReference type="Gene3D" id="3.30.465.10">
    <property type="match status" value="1"/>
</dbReference>
<keyword evidence="9" id="KW-1185">Reference proteome</keyword>
<evidence type="ECO:0000256" key="2">
    <source>
        <dbReference type="ARBA" id="ARBA00005466"/>
    </source>
</evidence>
<dbReference type="InterPro" id="IPR016169">
    <property type="entry name" value="FAD-bd_PCMH_sub2"/>
</dbReference>
<evidence type="ECO:0000256" key="6">
    <source>
        <dbReference type="SAM" id="Phobius"/>
    </source>
</evidence>
<dbReference type="InterPro" id="IPR012951">
    <property type="entry name" value="BBE"/>
</dbReference>
<dbReference type="InterPro" id="IPR050416">
    <property type="entry name" value="FAD-linked_Oxidoreductase"/>
</dbReference>
<accession>A0ABR2UEQ6</accession>
<dbReference type="Proteomes" id="UP001408356">
    <property type="component" value="Unassembled WGS sequence"/>
</dbReference>
<evidence type="ECO:0000256" key="4">
    <source>
        <dbReference type="ARBA" id="ARBA00022827"/>
    </source>
</evidence>
<organism evidence="8 9">
    <name type="scientific">Seiridium unicorne</name>
    <dbReference type="NCBI Taxonomy" id="138068"/>
    <lineage>
        <taxon>Eukaryota</taxon>
        <taxon>Fungi</taxon>
        <taxon>Dikarya</taxon>
        <taxon>Ascomycota</taxon>
        <taxon>Pezizomycotina</taxon>
        <taxon>Sordariomycetes</taxon>
        <taxon>Xylariomycetidae</taxon>
        <taxon>Amphisphaeriales</taxon>
        <taxon>Sporocadaceae</taxon>
        <taxon>Seiridium</taxon>
    </lineage>
</organism>
<keyword evidence="5" id="KW-0560">Oxidoreductase</keyword>
<keyword evidence="6" id="KW-0812">Transmembrane</keyword>